<feature type="active site" description="Charge relay system" evidence="8">
    <location>
        <position position="497"/>
    </location>
</feature>
<comment type="subcellular location">
    <subcellularLocation>
        <location evidence="1">Secreted</location>
        <location evidence="1">Extracellular space</location>
    </subcellularLocation>
</comment>
<dbReference type="PROSITE" id="PS51695">
    <property type="entry name" value="SEDOLISIN"/>
    <property type="match status" value="1"/>
</dbReference>
<dbReference type="STRING" id="1149755.A0A2J6RLW1"/>
<dbReference type="CDD" id="cd04056">
    <property type="entry name" value="Peptidases_S53"/>
    <property type="match status" value="1"/>
</dbReference>
<evidence type="ECO:0000259" key="10">
    <source>
        <dbReference type="PROSITE" id="PS51695"/>
    </source>
</evidence>
<keyword evidence="2 8" id="KW-0645">Protease</keyword>
<accession>A0A2J6RLW1</accession>
<feature type="binding site" evidence="8">
    <location>
        <position position="557"/>
    </location>
    <ligand>
        <name>Ca(2+)</name>
        <dbReference type="ChEBI" id="CHEBI:29108"/>
    </ligand>
</feature>
<dbReference type="Proteomes" id="UP000235786">
    <property type="component" value="Unassembled WGS sequence"/>
</dbReference>
<keyword evidence="3 8" id="KW-0479">Metal-binding</keyword>
<keyword evidence="4 8" id="KW-0378">Hydrolase</keyword>
<dbReference type="PANTHER" id="PTHR14218">
    <property type="entry name" value="PROTEASE S8 TRIPEPTIDYL PEPTIDASE I CLN2"/>
    <property type="match status" value="1"/>
</dbReference>
<keyword evidence="6 8" id="KW-0106">Calcium</keyword>
<dbReference type="SUPFAM" id="SSF52743">
    <property type="entry name" value="Subtilisin-like"/>
    <property type="match status" value="1"/>
</dbReference>
<gene>
    <name evidence="11" type="ORF">L207DRAFT_596034</name>
</gene>
<feature type="active site" description="Charge relay system" evidence="8">
    <location>
        <position position="243"/>
    </location>
</feature>
<feature type="chain" id="PRO_5014453542" evidence="9">
    <location>
        <begin position="18"/>
        <end position="580"/>
    </location>
</feature>
<dbReference type="GO" id="GO:0006508">
    <property type="term" value="P:proteolysis"/>
    <property type="evidence" value="ECO:0007669"/>
    <property type="project" value="UniProtKB-KW"/>
</dbReference>
<dbReference type="PROSITE" id="PS51257">
    <property type="entry name" value="PROKAR_LIPOPROTEIN"/>
    <property type="match status" value="1"/>
</dbReference>
<dbReference type="InterPro" id="IPR030400">
    <property type="entry name" value="Sedolisin_dom"/>
</dbReference>
<dbReference type="GO" id="GO:0004252">
    <property type="term" value="F:serine-type endopeptidase activity"/>
    <property type="evidence" value="ECO:0007669"/>
    <property type="project" value="UniProtKB-UniRule"/>
</dbReference>
<comment type="cofactor">
    <cofactor evidence="8">
        <name>Ca(2+)</name>
        <dbReference type="ChEBI" id="CHEBI:29108"/>
    </cofactor>
    <text evidence="8">Binds 1 Ca(2+) ion per subunit.</text>
</comment>
<evidence type="ECO:0000313" key="12">
    <source>
        <dbReference type="Proteomes" id="UP000235786"/>
    </source>
</evidence>
<feature type="domain" description="Peptidase S53" evidence="10">
    <location>
        <begin position="149"/>
        <end position="579"/>
    </location>
</feature>
<dbReference type="SMART" id="SM00944">
    <property type="entry name" value="Pro-kuma_activ"/>
    <property type="match status" value="1"/>
</dbReference>
<evidence type="ECO:0000256" key="4">
    <source>
        <dbReference type="ARBA" id="ARBA00022801"/>
    </source>
</evidence>
<keyword evidence="7" id="KW-0865">Zymogen</keyword>
<reference evidence="11 12" key="1">
    <citation type="submission" date="2016-04" db="EMBL/GenBank/DDBJ databases">
        <title>A degradative enzymes factory behind the ericoid mycorrhizal symbiosis.</title>
        <authorList>
            <consortium name="DOE Joint Genome Institute"/>
            <person name="Martino E."/>
            <person name="Morin E."/>
            <person name="Grelet G."/>
            <person name="Kuo A."/>
            <person name="Kohler A."/>
            <person name="Daghino S."/>
            <person name="Barry K."/>
            <person name="Choi C."/>
            <person name="Cichocki N."/>
            <person name="Clum A."/>
            <person name="Copeland A."/>
            <person name="Hainaut M."/>
            <person name="Haridas S."/>
            <person name="Labutti K."/>
            <person name="Lindquist E."/>
            <person name="Lipzen A."/>
            <person name="Khouja H.-R."/>
            <person name="Murat C."/>
            <person name="Ohm R."/>
            <person name="Olson A."/>
            <person name="Spatafora J."/>
            <person name="Veneault-Fourrey C."/>
            <person name="Henrissat B."/>
            <person name="Grigoriev I."/>
            <person name="Martin F."/>
            <person name="Perotto S."/>
        </authorList>
    </citation>
    <scope>NUCLEOTIDE SEQUENCE [LARGE SCALE GENOMIC DNA]</scope>
    <source>
        <strain evidence="11 12">F</strain>
    </source>
</reference>
<dbReference type="SUPFAM" id="SSF54897">
    <property type="entry name" value="Protease propeptides/inhibitors"/>
    <property type="match status" value="1"/>
</dbReference>
<evidence type="ECO:0000256" key="2">
    <source>
        <dbReference type="ARBA" id="ARBA00022670"/>
    </source>
</evidence>
<keyword evidence="12" id="KW-1185">Reference proteome</keyword>
<organism evidence="11 12">
    <name type="scientific">Hyaloscypha variabilis (strain UAMH 11265 / GT02V1 / F)</name>
    <name type="common">Meliniomyces variabilis</name>
    <dbReference type="NCBI Taxonomy" id="1149755"/>
    <lineage>
        <taxon>Eukaryota</taxon>
        <taxon>Fungi</taxon>
        <taxon>Dikarya</taxon>
        <taxon>Ascomycota</taxon>
        <taxon>Pezizomycotina</taxon>
        <taxon>Leotiomycetes</taxon>
        <taxon>Helotiales</taxon>
        <taxon>Hyaloscyphaceae</taxon>
        <taxon>Hyaloscypha</taxon>
        <taxon>Hyaloscypha variabilis</taxon>
    </lineage>
</organism>
<feature type="binding site" evidence="8">
    <location>
        <position position="539"/>
    </location>
    <ligand>
        <name>Ca(2+)</name>
        <dbReference type="ChEBI" id="CHEBI:29108"/>
    </ligand>
</feature>
<evidence type="ECO:0000256" key="8">
    <source>
        <dbReference type="PROSITE-ProRule" id="PRU01032"/>
    </source>
</evidence>
<evidence type="ECO:0000313" key="11">
    <source>
        <dbReference type="EMBL" id="PMD39506.1"/>
    </source>
</evidence>
<feature type="active site" description="Charge relay system" evidence="8">
    <location>
        <position position="247"/>
    </location>
</feature>
<evidence type="ECO:0000256" key="9">
    <source>
        <dbReference type="SAM" id="SignalP"/>
    </source>
</evidence>
<evidence type="ECO:0000256" key="6">
    <source>
        <dbReference type="ARBA" id="ARBA00022837"/>
    </source>
</evidence>
<evidence type="ECO:0000256" key="1">
    <source>
        <dbReference type="ARBA" id="ARBA00004239"/>
    </source>
</evidence>
<dbReference type="Pfam" id="PF09286">
    <property type="entry name" value="Pro-kuma_activ"/>
    <property type="match status" value="1"/>
</dbReference>
<dbReference type="InterPro" id="IPR036852">
    <property type="entry name" value="Peptidase_S8/S53_dom_sf"/>
</dbReference>
<dbReference type="CDD" id="cd11377">
    <property type="entry name" value="Pro-peptidase_S53"/>
    <property type="match status" value="1"/>
</dbReference>
<dbReference type="InterPro" id="IPR015366">
    <property type="entry name" value="S53_propep"/>
</dbReference>
<dbReference type="GO" id="GO:0008240">
    <property type="term" value="F:tripeptidyl-peptidase activity"/>
    <property type="evidence" value="ECO:0007669"/>
    <property type="project" value="TreeGrafter"/>
</dbReference>
<dbReference type="InterPro" id="IPR050819">
    <property type="entry name" value="Tripeptidyl-peptidase_I"/>
</dbReference>
<evidence type="ECO:0000256" key="5">
    <source>
        <dbReference type="ARBA" id="ARBA00022825"/>
    </source>
</evidence>
<dbReference type="PANTHER" id="PTHR14218:SF19">
    <property type="entry name" value="SERINE PROTEASE AORO, PUTATIVE (AFU_ORTHOLOGUE AFUA_6G10250)-RELATED"/>
    <property type="match status" value="1"/>
</dbReference>
<sequence>MKLSIITIANFFISVSCAPAASYAVHEKRHVGDLRWRPRDVELDSRTVLPLSIGLTQQNLHKGHDFLMDVSHPNSPNYANHWTLEQVAEAFAPTLETINAVKEWLASFGIDEDRISISKSSSWIRLNSTVGEVEKLLRTKYKVYEHSETKKPHLACDDYSLPVDIKSHIDFITPTIGFDAYLIEPRRKRHSNVDQYYLPGDLETFFDNLAPNVPQNYLPTVASIDGGTLQPSISTEDWNHNSEPDLDFEYAIALVYPQEVTLYQVGDSVEGGNFDTFLDAIDGSYCSGDNPPDPTYPDPYSGGYKGPKSCGQFAPTSVISISYGRDEGFFTSSYMNRQCNEYMKLGLAGVTVVASSGDYGVAGNYNQCCTNAGCVGSSGEYTNQAGAAGTFNPSFPGTCEYVTAVGATQMVPGAAITAAEVACEFSIYSGGGFSNNFALPSWQTSAVETYFEYYKPLYSAVLYNNSGRSRGIPDISANGAFYLVALDGVGQHIFGTSASAPTVGSIISLINEQRIASGKKTVGFINPVLYANPSAMNDITRGNNPGCGTSGFSAVPGWDPVTGLGTPNYPALSKVFMALP</sequence>
<protein>
    <submittedName>
        <fullName evidence="11">Subtilisin-like protein</fullName>
    </submittedName>
</protein>
<dbReference type="Gene3D" id="3.40.50.200">
    <property type="entry name" value="Peptidase S8/S53 domain"/>
    <property type="match status" value="1"/>
</dbReference>
<feature type="binding site" evidence="8">
    <location>
        <position position="538"/>
    </location>
    <ligand>
        <name>Ca(2+)</name>
        <dbReference type="ChEBI" id="CHEBI:29108"/>
    </ligand>
</feature>
<keyword evidence="9" id="KW-0732">Signal</keyword>
<evidence type="ECO:0000256" key="7">
    <source>
        <dbReference type="ARBA" id="ARBA00023145"/>
    </source>
</evidence>
<dbReference type="GO" id="GO:0005576">
    <property type="term" value="C:extracellular region"/>
    <property type="evidence" value="ECO:0007669"/>
    <property type="project" value="UniProtKB-SubCell"/>
</dbReference>
<proteinExistence type="predicted"/>
<feature type="signal peptide" evidence="9">
    <location>
        <begin position="1"/>
        <end position="17"/>
    </location>
</feature>
<dbReference type="EMBL" id="KZ613946">
    <property type="protein sequence ID" value="PMD39506.1"/>
    <property type="molecule type" value="Genomic_DNA"/>
</dbReference>
<dbReference type="AlphaFoldDB" id="A0A2J6RLW1"/>
<dbReference type="GO" id="GO:0046872">
    <property type="term" value="F:metal ion binding"/>
    <property type="evidence" value="ECO:0007669"/>
    <property type="project" value="UniProtKB-UniRule"/>
</dbReference>
<feature type="binding site" evidence="8">
    <location>
        <position position="559"/>
    </location>
    <ligand>
        <name>Ca(2+)</name>
        <dbReference type="ChEBI" id="CHEBI:29108"/>
    </ligand>
</feature>
<keyword evidence="5 8" id="KW-0720">Serine protease</keyword>
<name>A0A2J6RLW1_HYAVF</name>
<dbReference type="OrthoDB" id="409122at2759"/>
<evidence type="ECO:0000256" key="3">
    <source>
        <dbReference type="ARBA" id="ARBA00022723"/>
    </source>
</evidence>